<dbReference type="AlphaFoldDB" id="A0AAD8RTV5"/>
<evidence type="ECO:0000313" key="1">
    <source>
        <dbReference type="EMBL" id="KAK1631671.1"/>
    </source>
</evidence>
<comment type="caution">
    <text evidence="1">The sequence shown here is derived from an EMBL/GenBank/DDBJ whole genome shotgun (WGS) entry which is preliminary data.</text>
</comment>
<keyword evidence="2" id="KW-1185">Reference proteome</keyword>
<dbReference type="Proteomes" id="UP001231189">
    <property type="component" value="Unassembled WGS sequence"/>
</dbReference>
<organism evidence="1 2">
    <name type="scientific">Lolium multiflorum</name>
    <name type="common">Italian ryegrass</name>
    <name type="synonym">Lolium perenne subsp. multiflorum</name>
    <dbReference type="NCBI Taxonomy" id="4521"/>
    <lineage>
        <taxon>Eukaryota</taxon>
        <taxon>Viridiplantae</taxon>
        <taxon>Streptophyta</taxon>
        <taxon>Embryophyta</taxon>
        <taxon>Tracheophyta</taxon>
        <taxon>Spermatophyta</taxon>
        <taxon>Magnoliopsida</taxon>
        <taxon>Liliopsida</taxon>
        <taxon>Poales</taxon>
        <taxon>Poaceae</taxon>
        <taxon>BOP clade</taxon>
        <taxon>Pooideae</taxon>
        <taxon>Poodae</taxon>
        <taxon>Poeae</taxon>
        <taxon>Poeae Chloroplast Group 2 (Poeae type)</taxon>
        <taxon>Loliodinae</taxon>
        <taxon>Loliinae</taxon>
        <taxon>Lolium</taxon>
    </lineage>
</organism>
<gene>
    <name evidence="1" type="ORF">QYE76_005986</name>
</gene>
<reference evidence="1" key="1">
    <citation type="submission" date="2023-07" db="EMBL/GenBank/DDBJ databases">
        <title>A chromosome-level genome assembly of Lolium multiflorum.</title>
        <authorList>
            <person name="Chen Y."/>
            <person name="Copetti D."/>
            <person name="Kolliker R."/>
            <person name="Studer B."/>
        </authorList>
    </citation>
    <scope>NUCLEOTIDE SEQUENCE</scope>
    <source>
        <strain evidence="1">02402/16</strain>
        <tissue evidence="1">Leaf</tissue>
    </source>
</reference>
<name>A0AAD8RTV5_LOLMU</name>
<proteinExistence type="predicted"/>
<protein>
    <submittedName>
        <fullName evidence="1">Uncharacterized protein</fullName>
    </submittedName>
</protein>
<sequence length="175" mass="19976">MGLAAAASRKVFRIVARYGVFATKALSRRKDPFTSANQNVESYWKRVKAVFDERRLLDPYFKALTADRNVSAMSHRWHMIQHACNKWHVVVEEVLRVHISGTNFADQTRAMITAYGEDNDDIEFKFVHVFVRLETCDKWKEVQTALAKANALFDPKAVPTPLLLAGPSGTRKPRQ</sequence>
<dbReference type="PANTHER" id="PTHR45125:SF48">
    <property type="entry name" value="MYB-LIKE DOMAIN-CONTAINING PROTEIN"/>
    <property type="match status" value="1"/>
</dbReference>
<dbReference type="EMBL" id="JAUUTY010000005">
    <property type="protein sequence ID" value="KAK1631671.1"/>
    <property type="molecule type" value="Genomic_DNA"/>
</dbReference>
<evidence type="ECO:0000313" key="2">
    <source>
        <dbReference type="Proteomes" id="UP001231189"/>
    </source>
</evidence>
<accession>A0AAD8RTV5</accession>
<dbReference type="PANTHER" id="PTHR45125">
    <property type="entry name" value="F21J9.4-RELATED"/>
    <property type="match status" value="1"/>
</dbReference>